<dbReference type="PANTHER" id="PTHR44743">
    <property type="entry name" value="PUTATIVE, EXPRESSED-RELATED"/>
    <property type="match status" value="1"/>
</dbReference>
<dbReference type="AlphaFoldDB" id="A0AAN8VJR5"/>
<feature type="domain" description="J" evidence="1">
    <location>
        <begin position="10"/>
        <end position="79"/>
    </location>
</feature>
<proteinExistence type="predicted"/>
<dbReference type="PANTHER" id="PTHR44743:SF10">
    <property type="entry name" value="J DOMAIN-CONTAINING PROTEIN"/>
    <property type="match status" value="1"/>
</dbReference>
<dbReference type="PROSITE" id="PS00636">
    <property type="entry name" value="DNAJ_1"/>
    <property type="match status" value="1"/>
</dbReference>
<dbReference type="PRINTS" id="PR00625">
    <property type="entry name" value="JDOMAIN"/>
</dbReference>
<evidence type="ECO:0000313" key="3">
    <source>
        <dbReference type="Proteomes" id="UP001370490"/>
    </source>
</evidence>
<dbReference type="EMBL" id="JBAMMX010000011">
    <property type="protein sequence ID" value="KAK6931001.1"/>
    <property type="molecule type" value="Genomic_DNA"/>
</dbReference>
<sequence>MELYKASSSSYYSILGLGSDCSASDIRRAYRKLAMQWHPDKWTKTPTLLNEAKRKFQQIQEAYSVLSDHRKRAMYDAGLYDPNEEDDEGFSDFMDEMLSLMADVRREDKIYSLEELQAMFTEMAMDFQSSQWYYEPPVFDCAASSKRGRWETNQTVPDRGSCLHIPGWDMYGGRWETNKTVPDIGSSLHIPGWDMYGMRTGYCT</sequence>
<accession>A0AAN8VJR5</accession>
<dbReference type="InterPro" id="IPR036869">
    <property type="entry name" value="J_dom_sf"/>
</dbReference>
<protein>
    <submittedName>
        <fullName evidence="2">DnaJ domain</fullName>
    </submittedName>
</protein>
<dbReference type="Proteomes" id="UP001370490">
    <property type="component" value="Unassembled WGS sequence"/>
</dbReference>
<name>A0AAN8VJR5_9MAGN</name>
<evidence type="ECO:0000313" key="2">
    <source>
        <dbReference type="EMBL" id="KAK6931001.1"/>
    </source>
</evidence>
<dbReference type="Pfam" id="PF00226">
    <property type="entry name" value="DnaJ"/>
    <property type="match status" value="1"/>
</dbReference>
<dbReference type="InterPro" id="IPR018253">
    <property type="entry name" value="DnaJ_domain_CS"/>
</dbReference>
<dbReference type="InterPro" id="IPR001623">
    <property type="entry name" value="DnaJ_domain"/>
</dbReference>
<dbReference type="SUPFAM" id="SSF46565">
    <property type="entry name" value="Chaperone J-domain"/>
    <property type="match status" value="1"/>
</dbReference>
<dbReference type="Gene3D" id="1.10.287.110">
    <property type="entry name" value="DnaJ domain"/>
    <property type="match status" value="1"/>
</dbReference>
<keyword evidence="3" id="KW-1185">Reference proteome</keyword>
<gene>
    <name evidence="2" type="ORF">RJ641_002794</name>
</gene>
<dbReference type="SMART" id="SM00271">
    <property type="entry name" value="DnaJ"/>
    <property type="match status" value="1"/>
</dbReference>
<dbReference type="PROSITE" id="PS50076">
    <property type="entry name" value="DNAJ_2"/>
    <property type="match status" value="1"/>
</dbReference>
<comment type="caution">
    <text evidence="2">The sequence shown here is derived from an EMBL/GenBank/DDBJ whole genome shotgun (WGS) entry which is preliminary data.</text>
</comment>
<dbReference type="CDD" id="cd06257">
    <property type="entry name" value="DnaJ"/>
    <property type="match status" value="1"/>
</dbReference>
<evidence type="ECO:0000259" key="1">
    <source>
        <dbReference type="PROSITE" id="PS50076"/>
    </source>
</evidence>
<organism evidence="2 3">
    <name type="scientific">Dillenia turbinata</name>
    <dbReference type="NCBI Taxonomy" id="194707"/>
    <lineage>
        <taxon>Eukaryota</taxon>
        <taxon>Viridiplantae</taxon>
        <taxon>Streptophyta</taxon>
        <taxon>Embryophyta</taxon>
        <taxon>Tracheophyta</taxon>
        <taxon>Spermatophyta</taxon>
        <taxon>Magnoliopsida</taxon>
        <taxon>eudicotyledons</taxon>
        <taxon>Gunneridae</taxon>
        <taxon>Pentapetalae</taxon>
        <taxon>Dilleniales</taxon>
        <taxon>Dilleniaceae</taxon>
        <taxon>Dillenia</taxon>
    </lineage>
</organism>
<reference evidence="2 3" key="1">
    <citation type="submission" date="2023-12" db="EMBL/GenBank/DDBJ databases">
        <title>A high-quality genome assembly for Dillenia turbinata (Dilleniales).</title>
        <authorList>
            <person name="Chanderbali A."/>
        </authorList>
    </citation>
    <scope>NUCLEOTIDE SEQUENCE [LARGE SCALE GENOMIC DNA]</scope>
    <source>
        <strain evidence="2">LSX21</strain>
        <tissue evidence="2">Leaf</tissue>
    </source>
</reference>